<comment type="caution">
    <text evidence="2">The sequence shown here is derived from an EMBL/GenBank/DDBJ whole genome shotgun (WGS) entry which is preliminary data.</text>
</comment>
<evidence type="ECO:0000313" key="3">
    <source>
        <dbReference type="Proteomes" id="UP000249016"/>
    </source>
</evidence>
<dbReference type="AlphaFoldDB" id="A0A327NFR3"/>
<keyword evidence="3" id="KW-1185">Reference proteome</keyword>
<reference evidence="2 3" key="1">
    <citation type="submission" date="2018-06" db="EMBL/GenBank/DDBJ databases">
        <title>Spirosoma sp. HMF3257 Genome sequencing and assembly.</title>
        <authorList>
            <person name="Kang H."/>
            <person name="Cha I."/>
            <person name="Kim H."/>
            <person name="Kang J."/>
            <person name="Joh K."/>
        </authorList>
    </citation>
    <scope>NUCLEOTIDE SEQUENCE [LARGE SCALE GENOMIC DNA]</scope>
    <source>
        <strain evidence="2 3">HMF3257</strain>
    </source>
</reference>
<dbReference type="GO" id="GO:0004803">
    <property type="term" value="F:transposase activity"/>
    <property type="evidence" value="ECO:0007669"/>
    <property type="project" value="InterPro"/>
</dbReference>
<evidence type="ECO:0000259" key="1">
    <source>
        <dbReference type="Pfam" id="PF01609"/>
    </source>
</evidence>
<organism evidence="2 3">
    <name type="scientific">Spirosoma telluris</name>
    <dbReference type="NCBI Taxonomy" id="2183553"/>
    <lineage>
        <taxon>Bacteria</taxon>
        <taxon>Pseudomonadati</taxon>
        <taxon>Bacteroidota</taxon>
        <taxon>Cytophagia</taxon>
        <taxon>Cytophagales</taxon>
        <taxon>Cytophagaceae</taxon>
        <taxon>Spirosoma</taxon>
    </lineage>
</organism>
<dbReference type="OrthoDB" id="970153at2"/>
<dbReference type="Pfam" id="PF01609">
    <property type="entry name" value="DDE_Tnp_1"/>
    <property type="match status" value="1"/>
</dbReference>
<dbReference type="Proteomes" id="UP000249016">
    <property type="component" value="Unassembled WGS sequence"/>
</dbReference>
<feature type="domain" description="Transposase IS4-like" evidence="1">
    <location>
        <begin position="7"/>
        <end position="153"/>
    </location>
</feature>
<proteinExistence type="predicted"/>
<dbReference type="EMBL" id="QLII01000002">
    <property type="protein sequence ID" value="RAI73089.1"/>
    <property type="molecule type" value="Genomic_DNA"/>
</dbReference>
<name>A0A327NFR3_9BACT</name>
<dbReference type="InterPro" id="IPR002559">
    <property type="entry name" value="Transposase_11"/>
</dbReference>
<dbReference type="GO" id="GO:0006313">
    <property type="term" value="P:DNA transposition"/>
    <property type="evidence" value="ECO:0007669"/>
    <property type="project" value="InterPro"/>
</dbReference>
<gene>
    <name evidence="2" type="ORF">HMF3257_37440</name>
</gene>
<accession>A0A327NFR3</accession>
<sequence>MDGPPSRWRFGYGLHLICNPYRFLLMATVTTASTKDYRLLATLVAPLQERLGLVVADSGYFAARFLQAIYDRFSILITTPCLFKLDQRMSHFKQYYNDMAGSWAGKLTYRRRKPSIEPRFALIKELTGLTGNTMLPYKGLDRVSAYLLMASCTIQLIMYDNFTNQRELGSLEAFKATFQ</sequence>
<dbReference type="RefSeq" id="WP_111350836.1">
    <property type="nucleotide sequence ID" value="NZ_QLII01000002.1"/>
</dbReference>
<protein>
    <recommendedName>
        <fullName evidence="1">Transposase IS4-like domain-containing protein</fullName>
    </recommendedName>
</protein>
<evidence type="ECO:0000313" key="2">
    <source>
        <dbReference type="EMBL" id="RAI73089.1"/>
    </source>
</evidence>
<dbReference type="GO" id="GO:0003677">
    <property type="term" value="F:DNA binding"/>
    <property type="evidence" value="ECO:0007669"/>
    <property type="project" value="InterPro"/>
</dbReference>